<accession>A0A545B019</accession>
<evidence type="ECO:0000256" key="2">
    <source>
        <dbReference type="ARBA" id="ARBA00023125"/>
    </source>
</evidence>
<keyword evidence="6" id="KW-1185">Reference proteome</keyword>
<dbReference type="GO" id="GO:0003677">
    <property type="term" value="F:DNA binding"/>
    <property type="evidence" value="ECO:0007669"/>
    <property type="project" value="UniProtKB-KW"/>
</dbReference>
<dbReference type="RefSeq" id="WP_142702526.1">
    <property type="nucleotide sequence ID" value="NZ_VIRS01000001.1"/>
</dbReference>
<gene>
    <name evidence="5" type="ORF">FL583_01125</name>
</gene>
<evidence type="ECO:0000256" key="1">
    <source>
        <dbReference type="ARBA" id="ARBA00023015"/>
    </source>
</evidence>
<evidence type="ECO:0000313" key="5">
    <source>
        <dbReference type="EMBL" id="TQS46908.1"/>
    </source>
</evidence>
<evidence type="ECO:0000256" key="3">
    <source>
        <dbReference type="ARBA" id="ARBA00023163"/>
    </source>
</evidence>
<dbReference type="EMBL" id="VIRS01000001">
    <property type="protein sequence ID" value="TQS46908.1"/>
    <property type="molecule type" value="Genomic_DNA"/>
</dbReference>
<feature type="domain" description="HTH arsR-type" evidence="4">
    <location>
        <begin position="12"/>
        <end position="91"/>
    </location>
</feature>
<dbReference type="InterPro" id="IPR036388">
    <property type="entry name" value="WH-like_DNA-bd_sf"/>
</dbReference>
<keyword evidence="2" id="KW-0238">DNA-binding</keyword>
<keyword evidence="1" id="KW-0805">Transcription regulation</keyword>
<dbReference type="Gene3D" id="1.10.10.10">
    <property type="entry name" value="Winged helix-like DNA-binding domain superfamily/Winged helix DNA-binding domain"/>
    <property type="match status" value="1"/>
</dbReference>
<dbReference type="AlphaFoldDB" id="A0A545B019"/>
<dbReference type="SUPFAM" id="SSF46785">
    <property type="entry name" value="Winged helix' DNA-binding domain"/>
    <property type="match status" value="1"/>
</dbReference>
<proteinExistence type="predicted"/>
<keyword evidence="3" id="KW-0804">Transcription</keyword>
<protein>
    <submittedName>
        <fullName evidence="5">Winged helix-turn-helix transcriptional regulator</fullName>
    </submittedName>
</protein>
<reference evidence="5 6" key="1">
    <citation type="submission" date="2019-07" db="EMBL/GenBank/DDBJ databases">
        <title>Cryptosporangium phraense sp. nov., isolated from plant litter.</title>
        <authorList>
            <person name="Suriyachadkun C."/>
        </authorList>
    </citation>
    <scope>NUCLEOTIDE SEQUENCE [LARGE SCALE GENOMIC DNA]</scope>
    <source>
        <strain evidence="5 6">A-T 5661</strain>
    </source>
</reference>
<dbReference type="OrthoDB" id="7945987at2"/>
<comment type="caution">
    <text evidence="5">The sequence shown here is derived from an EMBL/GenBank/DDBJ whole genome shotgun (WGS) entry which is preliminary data.</text>
</comment>
<dbReference type="CDD" id="cd00090">
    <property type="entry name" value="HTH_ARSR"/>
    <property type="match status" value="1"/>
</dbReference>
<dbReference type="InParanoid" id="A0A545B019"/>
<dbReference type="Pfam" id="PF12840">
    <property type="entry name" value="HTH_20"/>
    <property type="match status" value="1"/>
</dbReference>
<dbReference type="InterPro" id="IPR001845">
    <property type="entry name" value="HTH_ArsR_DNA-bd_dom"/>
</dbReference>
<organism evidence="5 6">
    <name type="scientific">Cryptosporangium phraense</name>
    <dbReference type="NCBI Taxonomy" id="2593070"/>
    <lineage>
        <taxon>Bacteria</taxon>
        <taxon>Bacillati</taxon>
        <taxon>Actinomycetota</taxon>
        <taxon>Actinomycetes</taxon>
        <taxon>Cryptosporangiales</taxon>
        <taxon>Cryptosporangiaceae</taxon>
        <taxon>Cryptosporangium</taxon>
    </lineage>
</organism>
<dbReference type="SMART" id="SM00418">
    <property type="entry name" value="HTH_ARSR"/>
    <property type="match status" value="1"/>
</dbReference>
<dbReference type="GO" id="GO:0003700">
    <property type="term" value="F:DNA-binding transcription factor activity"/>
    <property type="evidence" value="ECO:0007669"/>
    <property type="project" value="InterPro"/>
</dbReference>
<dbReference type="InterPro" id="IPR011991">
    <property type="entry name" value="ArsR-like_HTH"/>
</dbReference>
<sequence length="183" mass="19398">MADGELVLREPAQFKALSHPLRHRLLMALRQRPATLAQLAEAVGSTKGTVGYHVRVLVDAGLVRPAHTGRVRGGTEQYYEPSGGALRFAADAPVGGEFLVRAALGEMLPGGPELTVLRHVRLTTAQAEALVADVERFAGSERFAGGEQFAGGEHGGASGEQYGLLVSLYRADIPQLPPDHVNS</sequence>
<dbReference type="PANTHER" id="PTHR33154">
    <property type="entry name" value="TRANSCRIPTIONAL REGULATOR, ARSR FAMILY"/>
    <property type="match status" value="1"/>
</dbReference>
<name>A0A545B019_9ACTN</name>
<evidence type="ECO:0000259" key="4">
    <source>
        <dbReference type="SMART" id="SM00418"/>
    </source>
</evidence>
<dbReference type="PANTHER" id="PTHR33154:SF15">
    <property type="entry name" value="REGULATORY PROTEIN ARSR"/>
    <property type="match status" value="1"/>
</dbReference>
<dbReference type="Proteomes" id="UP000317982">
    <property type="component" value="Unassembled WGS sequence"/>
</dbReference>
<dbReference type="InterPro" id="IPR051081">
    <property type="entry name" value="HTH_MetalResp_TranReg"/>
</dbReference>
<dbReference type="InterPro" id="IPR036390">
    <property type="entry name" value="WH_DNA-bd_sf"/>
</dbReference>
<evidence type="ECO:0000313" key="6">
    <source>
        <dbReference type="Proteomes" id="UP000317982"/>
    </source>
</evidence>